<comment type="similarity">
    <text evidence="3 12 13">Belongs to the glutamine synthetase family.</text>
</comment>
<organism evidence="16 17">
    <name type="scientific">SAR86 cluster bacterium SAR86E</name>
    <dbReference type="NCBI Taxonomy" id="1208365"/>
    <lineage>
        <taxon>Bacteria</taxon>
        <taxon>Pseudomonadati</taxon>
        <taxon>Pseudomonadota</taxon>
        <taxon>Gammaproteobacteria</taxon>
        <taxon>SAR86 cluster</taxon>
    </lineage>
</organism>
<accession>K6FB48</accession>
<evidence type="ECO:0000256" key="6">
    <source>
        <dbReference type="ARBA" id="ARBA00022598"/>
    </source>
</evidence>
<dbReference type="GO" id="GO:0004356">
    <property type="term" value="F:glutamine synthetase activity"/>
    <property type="evidence" value="ECO:0007669"/>
    <property type="project" value="UniProtKB-EC"/>
</dbReference>
<feature type="compositionally biased region" description="Polar residues" evidence="14">
    <location>
        <begin position="39"/>
        <end position="48"/>
    </location>
</feature>
<evidence type="ECO:0000256" key="9">
    <source>
        <dbReference type="ARBA" id="ARBA00038740"/>
    </source>
</evidence>
<evidence type="ECO:0000256" key="5">
    <source>
        <dbReference type="ARBA" id="ARBA00022490"/>
    </source>
</evidence>
<evidence type="ECO:0000256" key="12">
    <source>
        <dbReference type="PROSITE-ProRule" id="PRU01331"/>
    </source>
</evidence>
<dbReference type="PANTHER" id="PTHR20852:SF57">
    <property type="entry name" value="GLUTAMINE SYNTHETASE 2 CYTOPLASMIC"/>
    <property type="match status" value="1"/>
</dbReference>
<evidence type="ECO:0000313" key="16">
    <source>
        <dbReference type="EMBL" id="EKO35932.1"/>
    </source>
</evidence>
<evidence type="ECO:0000256" key="14">
    <source>
        <dbReference type="SAM" id="MobiDB-lite"/>
    </source>
</evidence>
<evidence type="ECO:0000256" key="4">
    <source>
        <dbReference type="ARBA" id="ARBA00012937"/>
    </source>
</evidence>
<evidence type="ECO:0000256" key="11">
    <source>
        <dbReference type="ARBA" id="ARBA00049436"/>
    </source>
</evidence>
<evidence type="ECO:0000256" key="10">
    <source>
        <dbReference type="ARBA" id="ARBA00043026"/>
    </source>
</evidence>
<dbReference type="STRING" id="1208365.B273_0779"/>
<comment type="subcellular location">
    <subcellularLocation>
        <location evidence="2">Cytoplasm</location>
    </subcellularLocation>
</comment>
<feature type="domain" description="GS catalytic" evidence="15">
    <location>
        <begin position="82"/>
        <end position="326"/>
    </location>
</feature>
<protein>
    <recommendedName>
        <fullName evidence="4">glutamine synthetase</fullName>
        <ecNumber evidence="4">6.3.1.2</ecNumber>
    </recommendedName>
    <alternativeName>
        <fullName evidence="10">Glutamine synthetase II</fullName>
    </alternativeName>
</protein>
<dbReference type="SMART" id="SM01230">
    <property type="entry name" value="Gln-synt_C"/>
    <property type="match status" value="1"/>
</dbReference>
<evidence type="ECO:0000256" key="3">
    <source>
        <dbReference type="ARBA" id="ARBA00009897"/>
    </source>
</evidence>
<dbReference type="InterPro" id="IPR008146">
    <property type="entry name" value="Gln_synth_cat_dom"/>
</dbReference>
<evidence type="ECO:0000313" key="17">
    <source>
        <dbReference type="Proteomes" id="UP000010310"/>
    </source>
</evidence>
<evidence type="ECO:0000256" key="2">
    <source>
        <dbReference type="ARBA" id="ARBA00004496"/>
    </source>
</evidence>
<dbReference type="Proteomes" id="UP000010310">
    <property type="component" value="Unassembled WGS sequence"/>
</dbReference>
<gene>
    <name evidence="16" type="ORF">B273_0779</name>
</gene>
<evidence type="ECO:0000256" key="13">
    <source>
        <dbReference type="RuleBase" id="RU000384"/>
    </source>
</evidence>
<comment type="catalytic activity">
    <reaction evidence="11">
        <text>L-glutamate + NH4(+) + ATP = L-glutamine + ADP + phosphate + H(+)</text>
        <dbReference type="Rhea" id="RHEA:16169"/>
        <dbReference type="ChEBI" id="CHEBI:15378"/>
        <dbReference type="ChEBI" id="CHEBI:28938"/>
        <dbReference type="ChEBI" id="CHEBI:29985"/>
        <dbReference type="ChEBI" id="CHEBI:30616"/>
        <dbReference type="ChEBI" id="CHEBI:43474"/>
        <dbReference type="ChEBI" id="CHEBI:58359"/>
        <dbReference type="ChEBI" id="CHEBI:456216"/>
        <dbReference type="EC" id="6.3.1.2"/>
    </reaction>
</comment>
<proteinExistence type="inferred from homology"/>
<dbReference type="GO" id="GO:0005524">
    <property type="term" value="F:ATP binding"/>
    <property type="evidence" value="ECO:0007669"/>
    <property type="project" value="UniProtKB-KW"/>
</dbReference>
<dbReference type="SUPFAM" id="SSF55931">
    <property type="entry name" value="Glutamine synthetase/guanido kinase"/>
    <property type="match status" value="1"/>
</dbReference>
<dbReference type="PROSITE" id="PS00180">
    <property type="entry name" value="GLNA_1"/>
    <property type="match status" value="1"/>
</dbReference>
<dbReference type="PANTHER" id="PTHR20852">
    <property type="entry name" value="GLUTAMINE SYNTHETASE"/>
    <property type="match status" value="1"/>
</dbReference>
<name>K6FB48_9GAMM</name>
<evidence type="ECO:0000256" key="7">
    <source>
        <dbReference type="ARBA" id="ARBA00022741"/>
    </source>
</evidence>
<dbReference type="FunFam" id="3.30.590.10:FF:000011">
    <property type="entry name" value="Glutamine synthetase"/>
    <property type="match status" value="1"/>
</dbReference>
<keyword evidence="8" id="KW-0067">ATP-binding</keyword>
<dbReference type="EMBL" id="AMWX01000012">
    <property type="protein sequence ID" value="EKO35932.1"/>
    <property type="molecule type" value="Genomic_DNA"/>
</dbReference>
<dbReference type="GO" id="GO:0006542">
    <property type="term" value="P:glutamine biosynthetic process"/>
    <property type="evidence" value="ECO:0007669"/>
    <property type="project" value="InterPro"/>
</dbReference>
<dbReference type="InterPro" id="IPR050292">
    <property type="entry name" value="Glutamine_Synthetase"/>
</dbReference>
<dbReference type="Gene3D" id="3.10.20.70">
    <property type="entry name" value="Glutamine synthetase, N-terminal domain"/>
    <property type="match status" value="1"/>
</dbReference>
<keyword evidence="6" id="KW-0436">Ligase</keyword>
<dbReference type="AlphaFoldDB" id="K6FB48"/>
<evidence type="ECO:0000256" key="8">
    <source>
        <dbReference type="ARBA" id="ARBA00022840"/>
    </source>
</evidence>
<evidence type="ECO:0000256" key="1">
    <source>
        <dbReference type="ARBA" id="ARBA00003117"/>
    </source>
</evidence>
<dbReference type="Gene3D" id="3.30.590.10">
    <property type="entry name" value="Glutamine synthetase/guanido kinase, catalytic domain"/>
    <property type="match status" value="1"/>
</dbReference>
<sequence>MSKYTTYEYIWLDGYQPEPSMRSKVKATDASTPPDWSFDGSSTQQAEGGSSDCLLLPVQTYENPHGHDLVMTQVQSADHTTHPTNFRAAAEEVVTDEWWFGFEQEFFFTDPETGEPLGWENGEPRAQGDFYCGVGAGNVVGREISDHHLQACLDLGITLTGTNAEVALGQWEYQCLGKGIKAADDLWVSRYMLYKIAEEYGVGVNIHPKPKTGDWNGSGMHTNFSNEEMRSRGSEELFSSMCEKLGEVHQEGIAAYGSDNDMRLTGLHETQSIDQFSYGVSDRGASIRIPVYTVEHNWNGYLEDRRPASNADPYKILAHIVGTLTK</sequence>
<keyword evidence="17" id="KW-1185">Reference proteome</keyword>
<evidence type="ECO:0000259" key="15">
    <source>
        <dbReference type="PROSITE" id="PS51987"/>
    </source>
</evidence>
<comment type="function">
    <text evidence="1">Catalyzes the ATP-dependent biosynthesis of glutamine from glutamate and ammonia.</text>
</comment>
<dbReference type="InterPro" id="IPR036651">
    <property type="entry name" value="Gln_synt_N_sf"/>
</dbReference>
<dbReference type="InterPro" id="IPR014746">
    <property type="entry name" value="Gln_synth/guanido_kin_cat_dom"/>
</dbReference>
<keyword evidence="5" id="KW-0963">Cytoplasm</keyword>
<reference evidence="16 17" key="1">
    <citation type="submission" date="2012-09" db="EMBL/GenBank/DDBJ databases">
        <authorList>
            <person name="Dupont C.L."/>
            <person name="Rusch D.B."/>
            <person name="Lombardo M.-J."/>
            <person name="Novotny M."/>
            <person name="Yee-Greenbaum J."/>
            <person name="Laskin R."/>
        </authorList>
    </citation>
    <scope>NUCLEOTIDE SEQUENCE [LARGE SCALE GENOMIC DNA]</scope>
    <source>
        <strain evidence="16">SAR86E</strain>
    </source>
</reference>
<comment type="subunit">
    <text evidence="9">Homooctamer and homotetramer.</text>
</comment>
<comment type="caution">
    <text evidence="16">The sequence shown here is derived from an EMBL/GenBank/DDBJ whole genome shotgun (WGS) entry which is preliminary data.</text>
</comment>
<dbReference type="PATRIC" id="fig|1208365.4.peg.1368"/>
<dbReference type="EC" id="6.3.1.2" evidence="4"/>
<keyword evidence="7" id="KW-0547">Nucleotide-binding</keyword>
<feature type="region of interest" description="Disordered" evidence="14">
    <location>
        <begin position="22"/>
        <end position="50"/>
    </location>
</feature>
<dbReference type="PROSITE" id="PS51987">
    <property type="entry name" value="GS_CATALYTIC"/>
    <property type="match status" value="1"/>
</dbReference>
<dbReference type="GO" id="GO:0005737">
    <property type="term" value="C:cytoplasm"/>
    <property type="evidence" value="ECO:0007669"/>
    <property type="project" value="UniProtKB-SubCell"/>
</dbReference>
<dbReference type="InterPro" id="IPR027302">
    <property type="entry name" value="Gln_synth_N_conserv_site"/>
</dbReference>
<dbReference type="Pfam" id="PF00120">
    <property type="entry name" value="Gln-synt_C"/>
    <property type="match status" value="1"/>
</dbReference>